<gene>
    <name evidence="1" type="ORF">S12H4_62266</name>
</gene>
<proteinExistence type="predicted"/>
<feature type="non-terminal residue" evidence="1">
    <location>
        <position position="1"/>
    </location>
</feature>
<protein>
    <submittedName>
        <fullName evidence="1">Uncharacterized protein</fullName>
    </submittedName>
</protein>
<reference evidence="1" key="1">
    <citation type="journal article" date="2014" name="Front. Microbiol.">
        <title>High frequency of phylogenetically diverse reductive dehalogenase-homologous genes in deep subseafloor sedimentary metagenomes.</title>
        <authorList>
            <person name="Kawai M."/>
            <person name="Futagami T."/>
            <person name="Toyoda A."/>
            <person name="Takaki Y."/>
            <person name="Nishi S."/>
            <person name="Hori S."/>
            <person name="Arai W."/>
            <person name="Tsubouchi T."/>
            <person name="Morono Y."/>
            <person name="Uchiyama I."/>
            <person name="Ito T."/>
            <person name="Fujiyama A."/>
            <person name="Inagaki F."/>
            <person name="Takami H."/>
        </authorList>
    </citation>
    <scope>NUCLEOTIDE SEQUENCE</scope>
    <source>
        <strain evidence="1">Expedition CK06-06</strain>
    </source>
</reference>
<name>X1VMT5_9ZZZZ</name>
<dbReference type="EMBL" id="BARW01041688">
    <property type="protein sequence ID" value="GAJ17441.1"/>
    <property type="molecule type" value="Genomic_DNA"/>
</dbReference>
<organism evidence="1">
    <name type="scientific">marine sediment metagenome</name>
    <dbReference type="NCBI Taxonomy" id="412755"/>
    <lineage>
        <taxon>unclassified sequences</taxon>
        <taxon>metagenomes</taxon>
        <taxon>ecological metagenomes</taxon>
    </lineage>
</organism>
<evidence type="ECO:0000313" key="1">
    <source>
        <dbReference type="EMBL" id="GAJ17441.1"/>
    </source>
</evidence>
<accession>X1VMT5</accession>
<dbReference type="AlphaFoldDB" id="X1VMT5"/>
<sequence length="38" mass="4373">PVGHGKTLRSDGINLAYWCKYRDVMVVIYWSITIDMGN</sequence>
<comment type="caution">
    <text evidence="1">The sequence shown here is derived from an EMBL/GenBank/DDBJ whole genome shotgun (WGS) entry which is preliminary data.</text>
</comment>